<evidence type="ECO:0000313" key="3">
    <source>
        <dbReference type="Proteomes" id="UP000694562"/>
    </source>
</evidence>
<reference evidence="2" key="1">
    <citation type="submission" date="2025-08" db="UniProtKB">
        <authorList>
            <consortium name="Ensembl"/>
        </authorList>
    </citation>
    <scope>IDENTIFICATION</scope>
</reference>
<proteinExistence type="predicted"/>
<reference evidence="2" key="2">
    <citation type="submission" date="2025-09" db="UniProtKB">
        <authorList>
            <consortium name="Ensembl"/>
        </authorList>
    </citation>
    <scope>IDENTIFICATION</scope>
</reference>
<keyword evidence="1" id="KW-1133">Transmembrane helix</keyword>
<feature type="transmembrane region" description="Helical" evidence="1">
    <location>
        <begin position="339"/>
        <end position="360"/>
    </location>
</feature>
<keyword evidence="3" id="KW-1185">Reference proteome</keyword>
<feature type="transmembrane region" description="Helical" evidence="1">
    <location>
        <begin position="47"/>
        <end position="63"/>
    </location>
</feature>
<keyword evidence="1" id="KW-0472">Membrane</keyword>
<feature type="transmembrane region" description="Helical" evidence="1">
    <location>
        <begin position="219"/>
        <end position="235"/>
    </location>
</feature>
<organism evidence="2 3">
    <name type="scientific">Falco tinnunculus</name>
    <name type="common">Common kestrel</name>
    <dbReference type="NCBI Taxonomy" id="100819"/>
    <lineage>
        <taxon>Eukaryota</taxon>
        <taxon>Metazoa</taxon>
        <taxon>Chordata</taxon>
        <taxon>Craniata</taxon>
        <taxon>Vertebrata</taxon>
        <taxon>Euteleostomi</taxon>
        <taxon>Archelosauria</taxon>
        <taxon>Archosauria</taxon>
        <taxon>Dinosauria</taxon>
        <taxon>Saurischia</taxon>
        <taxon>Theropoda</taxon>
        <taxon>Coelurosauria</taxon>
        <taxon>Aves</taxon>
        <taxon>Neognathae</taxon>
        <taxon>Neoaves</taxon>
        <taxon>Telluraves</taxon>
        <taxon>Australaves</taxon>
        <taxon>Falconiformes</taxon>
        <taxon>Falconidae</taxon>
        <taxon>Falco</taxon>
    </lineage>
</organism>
<feature type="transmembrane region" description="Helical" evidence="1">
    <location>
        <begin position="83"/>
        <end position="100"/>
    </location>
</feature>
<name>A0A8C4V8M2_FALTI</name>
<evidence type="ECO:0000313" key="2">
    <source>
        <dbReference type="Ensembl" id="ENSFTIP00000023733.1"/>
    </source>
</evidence>
<feature type="transmembrane region" description="Helical" evidence="1">
    <location>
        <begin position="274"/>
        <end position="295"/>
    </location>
</feature>
<dbReference type="AlphaFoldDB" id="A0A8C4V8M2"/>
<dbReference type="Ensembl" id="ENSFTIT00000024735.1">
    <property type="protein sequence ID" value="ENSFTIP00000023733.1"/>
    <property type="gene ID" value="ENSFTIG00000015233.1"/>
</dbReference>
<evidence type="ECO:0000256" key="1">
    <source>
        <dbReference type="SAM" id="Phobius"/>
    </source>
</evidence>
<dbReference type="Proteomes" id="UP000694562">
    <property type="component" value="Unplaced"/>
</dbReference>
<feature type="transmembrane region" description="Helical" evidence="1">
    <location>
        <begin position="241"/>
        <end position="262"/>
    </location>
</feature>
<sequence>MFAYREKCNNGTDCDQRRIGMIKEQHNGNFTDSLLSERKRRDREERLNIVLWRQPLVTLQYFFLETLINLKEWTIKLWHRRSILVSFLLTLAVLTATYYIEGTHQQGPHIASVTLAAYECNSVNFPEPPYPDQIICPDEETTEGSISLWAIISKVRLEACMWGAGTAIGELPPYFMARAARLSGAEPDDEEYQEFEEMLEHAETAQDFASRAKLAVQNLVQKVGFFGILACASIPNPLFDLAGITCGHFLVPFWTFFGATLIGKAVIKMHIQKLFVIITFSKHIVEQMVSLIGAIPSIGPSLQKPFQEYLEAQRIKLHHKPDSGVPQGENWLSWMFEKLVIVMVCYFILSIINSMAQSYAKRLQQKMYSEEKTK</sequence>
<accession>A0A8C4V8M2</accession>
<keyword evidence="1" id="KW-0812">Transmembrane</keyword>
<protein>
    <submittedName>
        <fullName evidence="2">Vacuole membrane protein 1</fullName>
    </submittedName>
</protein>